<gene>
    <name evidence="1" type="ORF">M407DRAFT_27602</name>
</gene>
<organism evidence="1 2">
    <name type="scientific">Tulasnella calospora MUT 4182</name>
    <dbReference type="NCBI Taxonomy" id="1051891"/>
    <lineage>
        <taxon>Eukaryota</taxon>
        <taxon>Fungi</taxon>
        <taxon>Dikarya</taxon>
        <taxon>Basidiomycota</taxon>
        <taxon>Agaricomycotina</taxon>
        <taxon>Agaricomycetes</taxon>
        <taxon>Cantharellales</taxon>
        <taxon>Tulasnellaceae</taxon>
        <taxon>Tulasnella</taxon>
    </lineage>
</organism>
<protein>
    <submittedName>
        <fullName evidence="1">Uncharacterized protein</fullName>
    </submittedName>
</protein>
<accession>A0A0C3Q2V2</accession>
<dbReference type="Proteomes" id="UP000054248">
    <property type="component" value="Unassembled WGS sequence"/>
</dbReference>
<dbReference type="HOGENOM" id="CLU_2211900_0_0_1"/>
<dbReference type="OrthoDB" id="3161485at2759"/>
<reference evidence="1 2" key="1">
    <citation type="submission" date="2014-04" db="EMBL/GenBank/DDBJ databases">
        <authorList>
            <consortium name="DOE Joint Genome Institute"/>
            <person name="Kuo A."/>
            <person name="Girlanda M."/>
            <person name="Perotto S."/>
            <person name="Kohler A."/>
            <person name="Nagy L.G."/>
            <person name="Floudas D."/>
            <person name="Copeland A."/>
            <person name="Barry K.W."/>
            <person name="Cichocki N."/>
            <person name="Veneault-Fourrey C."/>
            <person name="LaButti K."/>
            <person name="Lindquist E.A."/>
            <person name="Lipzen A."/>
            <person name="Lundell T."/>
            <person name="Morin E."/>
            <person name="Murat C."/>
            <person name="Sun H."/>
            <person name="Tunlid A."/>
            <person name="Henrissat B."/>
            <person name="Grigoriev I.V."/>
            <person name="Hibbett D.S."/>
            <person name="Martin F."/>
            <person name="Nordberg H.P."/>
            <person name="Cantor M.N."/>
            <person name="Hua S.X."/>
        </authorList>
    </citation>
    <scope>NUCLEOTIDE SEQUENCE [LARGE SCALE GENOMIC DNA]</scope>
    <source>
        <strain evidence="1 2">MUT 4182</strain>
    </source>
</reference>
<evidence type="ECO:0000313" key="2">
    <source>
        <dbReference type="Proteomes" id="UP000054248"/>
    </source>
</evidence>
<dbReference type="AlphaFoldDB" id="A0A0C3Q2V2"/>
<name>A0A0C3Q2V2_9AGAM</name>
<reference evidence="2" key="2">
    <citation type="submission" date="2015-01" db="EMBL/GenBank/DDBJ databases">
        <title>Evolutionary Origins and Diversification of the Mycorrhizal Mutualists.</title>
        <authorList>
            <consortium name="DOE Joint Genome Institute"/>
            <consortium name="Mycorrhizal Genomics Consortium"/>
            <person name="Kohler A."/>
            <person name="Kuo A."/>
            <person name="Nagy L.G."/>
            <person name="Floudas D."/>
            <person name="Copeland A."/>
            <person name="Barry K.W."/>
            <person name="Cichocki N."/>
            <person name="Veneault-Fourrey C."/>
            <person name="LaButti K."/>
            <person name="Lindquist E.A."/>
            <person name="Lipzen A."/>
            <person name="Lundell T."/>
            <person name="Morin E."/>
            <person name="Murat C."/>
            <person name="Riley R."/>
            <person name="Ohm R."/>
            <person name="Sun H."/>
            <person name="Tunlid A."/>
            <person name="Henrissat B."/>
            <person name="Grigoriev I.V."/>
            <person name="Hibbett D.S."/>
            <person name="Martin F."/>
        </authorList>
    </citation>
    <scope>NUCLEOTIDE SEQUENCE [LARGE SCALE GENOMIC DNA]</scope>
    <source>
        <strain evidence="2">MUT 4182</strain>
    </source>
</reference>
<evidence type="ECO:0000313" key="1">
    <source>
        <dbReference type="EMBL" id="KIO22875.1"/>
    </source>
</evidence>
<sequence>MVAWVILGAQLPHGSTSLIQPILGSPSSGVHPRTYSESDAFLACKPLGLTAAEFAAAPKWTLFLLTDGTLPTATDETLEKVDVQSCIKTKLVGERPWSLNDATLTDV</sequence>
<proteinExistence type="predicted"/>
<dbReference type="EMBL" id="KN823098">
    <property type="protein sequence ID" value="KIO22875.1"/>
    <property type="molecule type" value="Genomic_DNA"/>
</dbReference>
<keyword evidence="2" id="KW-1185">Reference proteome</keyword>